<dbReference type="Proteomes" id="UP000199323">
    <property type="component" value="Unassembled WGS sequence"/>
</dbReference>
<accession>A0A1I2JQF6</accession>
<sequence>MRARGARVVGAGLLVVAAAGCGGGGHPLVVSGQAPTTPYAGPLLVAAHRGDDVAARAGAAARALECDGPPYSGGGPDRWSAGDGGSTPAKGLAAWFAMDQPDVPRDGYRVERAEADRVLFSYDVGGRTKVAVVVAKDQPGRPGWGPETTASCDPSEFPASYTDRQPYEIWADAAGRRQPLSRVNSSVGPAHCGWQAARFLEVGATLYARDPSHVLPPGMLSRSYAARVALPPDARDTGFHRGDQHLWLAADDSFAYIGTAGAVEAWPSVTPGHACA</sequence>
<protein>
    <recommendedName>
        <fullName evidence="3">Lipoprotein</fullName>
    </recommendedName>
</protein>
<proteinExistence type="predicted"/>
<dbReference type="STRING" id="380248.SAMN05216251_118117"/>
<reference evidence="1 2" key="1">
    <citation type="submission" date="2016-10" db="EMBL/GenBank/DDBJ databases">
        <authorList>
            <person name="de Groot N.N."/>
        </authorList>
    </citation>
    <scope>NUCLEOTIDE SEQUENCE [LARGE SCALE GENOMIC DNA]</scope>
    <source>
        <strain evidence="1 2">CGMCC 4.3510</strain>
    </source>
</reference>
<dbReference type="OrthoDB" id="5183782at2"/>
<evidence type="ECO:0008006" key="3">
    <source>
        <dbReference type="Google" id="ProtNLM"/>
    </source>
</evidence>
<evidence type="ECO:0000313" key="1">
    <source>
        <dbReference type="EMBL" id="SFF54996.1"/>
    </source>
</evidence>
<dbReference type="PROSITE" id="PS51257">
    <property type="entry name" value="PROKAR_LIPOPROTEIN"/>
    <property type="match status" value="1"/>
</dbReference>
<organism evidence="1 2">
    <name type="scientific">Actinacidiphila alni</name>
    <dbReference type="NCBI Taxonomy" id="380248"/>
    <lineage>
        <taxon>Bacteria</taxon>
        <taxon>Bacillati</taxon>
        <taxon>Actinomycetota</taxon>
        <taxon>Actinomycetes</taxon>
        <taxon>Kitasatosporales</taxon>
        <taxon>Streptomycetaceae</taxon>
        <taxon>Actinacidiphila</taxon>
    </lineage>
</organism>
<dbReference type="AlphaFoldDB" id="A0A1I2JQF6"/>
<dbReference type="RefSeq" id="WP_093716169.1">
    <property type="nucleotide sequence ID" value="NZ_FONG01000018.1"/>
</dbReference>
<dbReference type="EMBL" id="FONG01000018">
    <property type="protein sequence ID" value="SFF54996.1"/>
    <property type="molecule type" value="Genomic_DNA"/>
</dbReference>
<keyword evidence="2" id="KW-1185">Reference proteome</keyword>
<gene>
    <name evidence="1" type="ORF">SAMN05216251_118117</name>
</gene>
<evidence type="ECO:0000313" key="2">
    <source>
        <dbReference type="Proteomes" id="UP000199323"/>
    </source>
</evidence>
<name>A0A1I2JQF6_9ACTN</name>